<dbReference type="EMBL" id="JAUIZM010000002">
    <property type="protein sequence ID" value="KAK1396159.1"/>
    <property type="molecule type" value="Genomic_DNA"/>
</dbReference>
<evidence type="ECO:0000313" key="2">
    <source>
        <dbReference type="Proteomes" id="UP001237642"/>
    </source>
</evidence>
<protein>
    <submittedName>
        <fullName evidence="1">Uncharacterized protein</fullName>
    </submittedName>
</protein>
<accession>A0AAD8J1X0</accession>
<name>A0AAD8J1X0_9APIA</name>
<dbReference type="AlphaFoldDB" id="A0AAD8J1X0"/>
<reference evidence="1" key="1">
    <citation type="submission" date="2023-02" db="EMBL/GenBank/DDBJ databases">
        <title>Genome of toxic invasive species Heracleum sosnowskyi carries increased number of genes despite the absence of recent whole-genome duplications.</title>
        <authorList>
            <person name="Schelkunov M."/>
            <person name="Shtratnikova V."/>
            <person name="Makarenko M."/>
            <person name="Klepikova A."/>
            <person name="Omelchenko D."/>
            <person name="Novikova G."/>
            <person name="Obukhova E."/>
            <person name="Bogdanov V."/>
            <person name="Penin A."/>
            <person name="Logacheva M."/>
        </authorList>
    </citation>
    <scope>NUCLEOTIDE SEQUENCE</scope>
    <source>
        <strain evidence="1">Hsosn_3</strain>
        <tissue evidence="1">Leaf</tissue>
    </source>
</reference>
<comment type="caution">
    <text evidence="1">The sequence shown here is derived from an EMBL/GenBank/DDBJ whole genome shotgun (WGS) entry which is preliminary data.</text>
</comment>
<gene>
    <name evidence="1" type="ORF">POM88_006022</name>
</gene>
<reference evidence="1" key="2">
    <citation type="submission" date="2023-05" db="EMBL/GenBank/DDBJ databases">
        <authorList>
            <person name="Schelkunov M.I."/>
        </authorList>
    </citation>
    <scope>NUCLEOTIDE SEQUENCE</scope>
    <source>
        <strain evidence="1">Hsosn_3</strain>
        <tissue evidence="1">Leaf</tissue>
    </source>
</reference>
<organism evidence="1 2">
    <name type="scientific">Heracleum sosnowskyi</name>
    <dbReference type="NCBI Taxonomy" id="360622"/>
    <lineage>
        <taxon>Eukaryota</taxon>
        <taxon>Viridiplantae</taxon>
        <taxon>Streptophyta</taxon>
        <taxon>Embryophyta</taxon>
        <taxon>Tracheophyta</taxon>
        <taxon>Spermatophyta</taxon>
        <taxon>Magnoliopsida</taxon>
        <taxon>eudicotyledons</taxon>
        <taxon>Gunneridae</taxon>
        <taxon>Pentapetalae</taxon>
        <taxon>asterids</taxon>
        <taxon>campanulids</taxon>
        <taxon>Apiales</taxon>
        <taxon>Apiaceae</taxon>
        <taxon>Apioideae</taxon>
        <taxon>apioid superclade</taxon>
        <taxon>Tordylieae</taxon>
        <taxon>Tordyliinae</taxon>
        <taxon>Heracleum</taxon>
    </lineage>
</organism>
<proteinExistence type="predicted"/>
<evidence type="ECO:0000313" key="1">
    <source>
        <dbReference type="EMBL" id="KAK1396159.1"/>
    </source>
</evidence>
<dbReference type="Proteomes" id="UP001237642">
    <property type="component" value="Unassembled WGS sequence"/>
</dbReference>
<sequence length="208" mass="24275">MAKGKPFIIYVVRLFLQSLTGKGSRLSERKFYEKVQHLMYYGSHIVDAESDRNSIPRFYDNSSILKKQEGPDRILELSHVMEEHERLLEFERMCFSEMQLAAKFMNHHPYFGYAPSEMKLSEAHEEQPDFPSAERFNYFTRGLNLPDSSFAVIVLPSKRRKEVVVQAGIKAKKRDVGVSAGLRKKFTNIQLDFINLFDQYSARLHKFV</sequence>
<keyword evidence="2" id="KW-1185">Reference proteome</keyword>